<gene>
    <name evidence="14" type="ORF">DDF67_21840</name>
</gene>
<dbReference type="PROSITE" id="PS50894">
    <property type="entry name" value="HPT"/>
    <property type="match status" value="1"/>
</dbReference>
<evidence type="ECO:0000256" key="6">
    <source>
        <dbReference type="ARBA" id="ARBA00022777"/>
    </source>
</evidence>
<dbReference type="InterPro" id="IPR051315">
    <property type="entry name" value="Bact_Chemotaxis_CheA"/>
</dbReference>
<dbReference type="InterPro" id="IPR003594">
    <property type="entry name" value="HATPase_dom"/>
</dbReference>
<reference evidence="14 15" key="1">
    <citation type="submission" date="2018-04" db="EMBL/GenBank/DDBJ databases">
        <title>The genome sequence of Caulobacter sp. 744.</title>
        <authorList>
            <person name="Gao J."/>
            <person name="Sun J."/>
        </authorList>
    </citation>
    <scope>NUCLEOTIDE SEQUENCE [LARGE SCALE GENOMIC DNA]</scope>
    <source>
        <strain evidence="14 15">774</strain>
    </source>
</reference>
<dbReference type="Pfam" id="PF01584">
    <property type="entry name" value="CheW"/>
    <property type="match status" value="1"/>
</dbReference>
<dbReference type="EC" id="2.7.13.3" evidence="2"/>
<evidence type="ECO:0000256" key="3">
    <source>
        <dbReference type="ARBA" id="ARBA00021495"/>
    </source>
</evidence>
<dbReference type="GO" id="GO:0006935">
    <property type="term" value="P:chemotaxis"/>
    <property type="evidence" value="ECO:0007669"/>
    <property type="project" value="InterPro"/>
</dbReference>
<feature type="domain" description="Histidine kinase" evidence="11">
    <location>
        <begin position="279"/>
        <end position="524"/>
    </location>
</feature>
<dbReference type="PROSITE" id="PS50851">
    <property type="entry name" value="CHEW"/>
    <property type="match status" value="1"/>
</dbReference>
<dbReference type="InterPro" id="IPR036641">
    <property type="entry name" value="HPT_dom_sf"/>
</dbReference>
<evidence type="ECO:0000259" key="13">
    <source>
        <dbReference type="PROSITE" id="PS50894"/>
    </source>
</evidence>
<feature type="modified residue" description="Phosphohistidine" evidence="9">
    <location>
        <position position="77"/>
    </location>
</feature>
<feature type="domain" description="CheW-like" evidence="12">
    <location>
        <begin position="526"/>
        <end position="655"/>
    </location>
</feature>
<evidence type="ECO:0000259" key="12">
    <source>
        <dbReference type="PROSITE" id="PS50851"/>
    </source>
</evidence>
<dbReference type="SMART" id="SM01231">
    <property type="entry name" value="H-kinase_dim"/>
    <property type="match status" value="1"/>
</dbReference>
<dbReference type="Gene3D" id="3.30.565.10">
    <property type="entry name" value="Histidine kinase-like ATPase, C-terminal domain"/>
    <property type="match status" value="1"/>
</dbReference>
<dbReference type="Pfam" id="PF02518">
    <property type="entry name" value="HATPase_c"/>
    <property type="match status" value="1"/>
</dbReference>
<dbReference type="GO" id="GO:0005737">
    <property type="term" value="C:cytoplasm"/>
    <property type="evidence" value="ECO:0007669"/>
    <property type="project" value="InterPro"/>
</dbReference>
<dbReference type="InterPro" id="IPR037006">
    <property type="entry name" value="CheA-like_homodim_sf"/>
</dbReference>
<evidence type="ECO:0000256" key="5">
    <source>
        <dbReference type="ARBA" id="ARBA00022679"/>
    </source>
</evidence>
<dbReference type="FunFam" id="3.30.565.10:FF:000016">
    <property type="entry name" value="Chemotaxis protein CheA, putative"/>
    <property type="match status" value="1"/>
</dbReference>
<keyword evidence="5" id="KW-0808">Transferase</keyword>
<sequence length="655" mass="69578">MPWPHGVHEPHQRPVRRAPVRRRRSLSAAGATGLNDDLLPHFLIEGRDLTEQAAHDLQMLARGPDKIALDSCFRAIHTLKGSAALFDLPPMVRLLHAAEDLLGAMRSGATADPAALPALIEVVDQTDRWLDELAASAVLKTGAEQVEKRLAALMGRAPPPEASDTDPVTTRLGGVAIRYTPRADCYFAGDDPLAIIRAVPGLVDLRIAPREPFGDLARYDPFTCNLVMEAVSTAERGAVEAALRLVADQVVLSELAQTASVETVEAEVRTLRVAAERVDHLSDLTDELVIAKGGLALLAAQAERLAEGHVLAQALRAQQARLDRLVGELHGTVGRIRQAPLAPLFNRFPRLVREVARSLGKTVSFEVEGGETEVDKAVVDGLYEPLLHVLRNALDHGIETPAMREASGKSAASALRLSARSAGDRVVIEVIDDGAGMDPRRIQDMALARGLIDESQAAALDDRAALELIFLPGFSTAATASDLSGRGVGMDAVRSAVARLGGRVEIASQVGKGSTIRLVLPISMALTKIMVVTCSGERFGLAIEGVAETARVAIGQLTPVRDTEAFVLRDQVVPLVHLADLVGASRPTRPEVLRVVVAKVGDESVGIVVDAVVDRLDATIRPMSGLLVNAPGVNGSTLLADGTVLMVLDLQELVG</sequence>
<evidence type="ECO:0000256" key="10">
    <source>
        <dbReference type="SAM" id="MobiDB-lite"/>
    </source>
</evidence>
<organism evidence="14 15">
    <name type="scientific">Caulobacter endophyticus</name>
    <dbReference type="NCBI Taxonomy" id="2172652"/>
    <lineage>
        <taxon>Bacteria</taxon>
        <taxon>Pseudomonadati</taxon>
        <taxon>Pseudomonadota</taxon>
        <taxon>Alphaproteobacteria</taxon>
        <taxon>Caulobacterales</taxon>
        <taxon>Caulobacteraceae</taxon>
        <taxon>Caulobacter</taxon>
    </lineage>
</organism>
<dbReference type="SUPFAM" id="SSF47226">
    <property type="entry name" value="Histidine-containing phosphotransfer domain, HPT domain"/>
    <property type="match status" value="1"/>
</dbReference>
<dbReference type="Pfam" id="PF01627">
    <property type="entry name" value="Hpt"/>
    <property type="match status" value="1"/>
</dbReference>
<dbReference type="CDD" id="cd00088">
    <property type="entry name" value="HPT"/>
    <property type="match status" value="1"/>
</dbReference>
<feature type="compositionally biased region" description="Basic and acidic residues" evidence="10">
    <location>
        <begin position="1"/>
        <end position="12"/>
    </location>
</feature>
<dbReference type="PRINTS" id="PR00344">
    <property type="entry name" value="BCTRLSENSOR"/>
</dbReference>
<comment type="caution">
    <text evidence="14">The sequence shown here is derived from an EMBL/GenBank/DDBJ whole genome shotgun (WGS) entry which is preliminary data.</text>
</comment>
<name>A0A2T9JGW7_9CAUL</name>
<protein>
    <recommendedName>
        <fullName evidence="3">Chemotaxis protein CheA</fullName>
        <ecNumber evidence="2">2.7.13.3</ecNumber>
    </recommendedName>
</protein>
<keyword evidence="7" id="KW-0902">Two-component regulatory system</keyword>
<evidence type="ECO:0000256" key="9">
    <source>
        <dbReference type="PROSITE-ProRule" id="PRU00110"/>
    </source>
</evidence>
<evidence type="ECO:0000313" key="14">
    <source>
        <dbReference type="EMBL" id="PVM82932.1"/>
    </source>
</evidence>
<dbReference type="SUPFAM" id="SSF47384">
    <property type="entry name" value="Homodimeric domain of signal transducing histidine kinase"/>
    <property type="match status" value="1"/>
</dbReference>
<evidence type="ECO:0000256" key="1">
    <source>
        <dbReference type="ARBA" id="ARBA00000085"/>
    </source>
</evidence>
<dbReference type="SMART" id="SM00073">
    <property type="entry name" value="HPT"/>
    <property type="match status" value="1"/>
</dbReference>
<dbReference type="InterPro" id="IPR004105">
    <property type="entry name" value="CheA-like_dim"/>
</dbReference>
<evidence type="ECO:0000259" key="11">
    <source>
        <dbReference type="PROSITE" id="PS50109"/>
    </source>
</evidence>
<feature type="domain" description="HPt" evidence="13">
    <location>
        <begin position="31"/>
        <end position="137"/>
    </location>
</feature>
<evidence type="ECO:0000256" key="4">
    <source>
        <dbReference type="ARBA" id="ARBA00022553"/>
    </source>
</evidence>
<dbReference type="InterPro" id="IPR002545">
    <property type="entry name" value="CheW-lke_dom"/>
</dbReference>
<dbReference type="SMART" id="SM00387">
    <property type="entry name" value="HATPase_c"/>
    <property type="match status" value="1"/>
</dbReference>
<dbReference type="GO" id="GO:0000155">
    <property type="term" value="F:phosphorelay sensor kinase activity"/>
    <property type="evidence" value="ECO:0007669"/>
    <property type="project" value="InterPro"/>
</dbReference>
<dbReference type="InterPro" id="IPR004358">
    <property type="entry name" value="Sig_transdc_His_kin-like_C"/>
</dbReference>
<dbReference type="EMBL" id="QDKQ01000071">
    <property type="protein sequence ID" value="PVM82932.1"/>
    <property type="molecule type" value="Genomic_DNA"/>
</dbReference>
<dbReference type="InterPro" id="IPR005467">
    <property type="entry name" value="His_kinase_dom"/>
</dbReference>
<evidence type="ECO:0000256" key="7">
    <source>
        <dbReference type="ARBA" id="ARBA00023012"/>
    </source>
</evidence>
<dbReference type="SMART" id="SM00260">
    <property type="entry name" value="CheW"/>
    <property type="match status" value="1"/>
</dbReference>
<proteinExistence type="predicted"/>
<evidence type="ECO:0000313" key="15">
    <source>
        <dbReference type="Proteomes" id="UP000245073"/>
    </source>
</evidence>
<dbReference type="SUPFAM" id="SSF50341">
    <property type="entry name" value="CheW-like"/>
    <property type="match status" value="1"/>
</dbReference>
<comment type="function">
    <text evidence="8">Involved in the transmission of sensory signals from the chemoreceptors to the flagellar motors. CheA is autophosphorylated; it can transfer its phosphate group to either CheB or CheY.</text>
</comment>
<dbReference type="Gene3D" id="1.10.287.560">
    <property type="entry name" value="Histidine kinase CheA-like, homodimeric domain"/>
    <property type="match status" value="1"/>
</dbReference>
<accession>A0A2T9JGW7</accession>
<dbReference type="InterPro" id="IPR036061">
    <property type="entry name" value="CheW-like_dom_sf"/>
</dbReference>
<dbReference type="PANTHER" id="PTHR43395">
    <property type="entry name" value="SENSOR HISTIDINE KINASE CHEA"/>
    <property type="match status" value="1"/>
</dbReference>
<evidence type="ECO:0000256" key="8">
    <source>
        <dbReference type="ARBA" id="ARBA00035100"/>
    </source>
</evidence>
<feature type="region of interest" description="Disordered" evidence="10">
    <location>
        <begin position="1"/>
        <end position="27"/>
    </location>
</feature>
<dbReference type="InterPro" id="IPR036890">
    <property type="entry name" value="HATPase_C_sf"/>
</dbReference>
<feature type="compositionally biased region" description="Basic residues" evidence="10">
    <location>
        <begin position="13"/>
        <end position="25"/>
    </location>
</feature>
<dbReference type="AlphaFoldDB" id="A0A2T9JGW7"/>
<dbReference type="Proteomes" id="UP000245073">
    <property type="component" value="Unassembled WGS sequence"/>
</dbReference>
<dbReference type="Gene3D" id="2.40.50.180">
    <property type="entry name" value="CheA-289, Domain 4"/>
    <property type="match status" value="1"/>
</dbReference>
<keyword evidence="4 9" id="KW-0597">Phosphoprotein</keyword>
<dbReference type="PROSITE" id="PS50109">
    <property type="entry name" value="HIS_KIN"/>
    <property type="match status" value="1"/>
</dbReference>
<dbReference type="Gene3D" id="1.20.120.160">
    <property type="entry name" value="HPT domain"/>
    <property type="match status" value="1"/>
</dbReference>
<keyword evidence="6" id="KW-0418">Kinase</keyword>
<dbReference type="InterPro" id="IPR008207">
    <property type="entry name" value="Sig_transdc_His_kin_Hpt_dom"/>
</dbReference>
<dbReference type="PANTHER" id="PTHR43395:SF1">
    <property type="entry name" value="CHEMOTAXIS PROTEIN CHEA"/>
    <property type="match status" value="1"/>
</dbReference>
<keyword evidence="15" id="KW-1185">Reference proteome</keyword>
<evidence type="ECO:0000256" key="2">
    <source>
        <dbReference type="ARBA" id="ARBA00012438"/>
    </source>
</evidence>
<dbReference type="Pfam" id="PF02895">
    <property type="entry name" value="H-kinase_dim"/>
    <property type="match status" value="1"/>
</dbReference>
<comment type="catalytic activity">
    <reaction evidence="1">
        <text>ATP + protein L-histidine = ADP + protein N-phospho-L-histidine.</text>
        <dbReference type="EC" id="2.7.13.3"/>
    </reaction>
</comment>
<dbReference type="InterPro" id="IPR036097">
    <property type="entry name" value="HisK_dim/P_sf"/>
</dbReference>
<dbReference type="SUPFAM" id="SSF55874">
    <property type="entry name" value="ATPase domain of HSP90 chaperone/DNA topoisomerase II/histidine kinase"/>
    <property type="match status" value="1"/>
</dbReference>
<dbReference type="RefSeq" id="WP_109454899.1">
    <property type="nucleotide sequence ID" value="NZ_QDKQ01000071.1"/>
</dbReference>